<dbReference type="SMART" id="SM00256">
    <property type="entry name" value="FBOX"/>
    <property type="match status" value="1"/>
</dbReference>
<dbReference type="InterPro" id="IPR001810">
    <property type="entry name" value="F-box_dom"/>
</dbReference>
<dbReference type="Pfam" id="PF00646">
    <property type="entry name" value="F-box"/>
    <property type="match status" value="1"/>
</dbReference>
<protein>
    <submittedName>
        <fullName evidence="3">F-box protein At3g19880-like</fullName>
    </submittedName>
</protein>
<reference evidence="2" key="1">
    <citation type="journal article" date="2014" name="Nat. Commun.">
        <title>The emerging biofuel crop Camelina sativa retains a highly undifferentiated hexaploid genome structure.</title>
        <authorList>
            <person name="Kagale S."/>
            <person name="Koh C."/>
            <person name="Nixon J."/>
            <person name="Bollina V."/>
            <person name="Clarke W.E."/>
            <person name="Tuteja R."/>
            <person name="Spillane C."/>
            <person name="Robinson S.J."/>
            <person name="Links M.G."/>
            <person name="Clarke C."/>
            <person name="Higgins E.E."/>
            <person name="Huebert T."/>
            <person name="Sharpe A.G."/>
            <person name="Parkin I.A."/>
        </authorList>
    </citation>
    <scope>NUCLEOTIDE SEQUENCE [LARGE SCALE GENOMIC DNA]</scope>
    <source>
        <strain evidence="2">cv. DH55</strain>
    </source>
</reference>
<dbReference type="Gene3D" id="1.20.1280.50">
    <property type="match status" value="1"/>
</dbReference>
<dbReference type="InterPro" id="IPR011043">
    <property type="entry name" value="Gal_Oxase/kelch_b-propeller"/>
</dbReference>
<dbReference type="SUPFAM" id="SSF81383">
    <property type="entry name" value="F-box domain"/>
    <property type="match status" value="1"/>
</dbReference>
<accession>A0ABM0W5Y0</accession>
<dbReference type="PANTHER" id="PTHR31672">
    <property type="entry name" value="BNACNNG10540D PROTEIN"/>
    <property type="match status" value="1"/>
</dbReference>
<dbReference type="GeneID" id="104746386"/>
<gene>
    <name evidence="3" type="primary">LOC104746386</name>
</gene>
<dbReference type="InterPro" id="IPR006527">
    <property type="entry name" value="F-box-assoc_dom_typ1"/>
</dbReference>
<proteinExistence type="predicted"/>
<organism evidence="2 3">
    <name type="scientific">Camelina sativa</name>
    <name type="common">False flax</name>
    <name type="synonym">Myagrum sativum</name>
    <dbReference type="NCBI Taxonomy" id="90675"/>
    <lineage>
        <taxon>Eukaryota</taxon>
        <taxon>Viridiplantae</taxon>
        <taxon>Streptophyta</taxon>
        <taxon>Embryophyta</taxon>
        <taxon>Tracheophyta</taxon>
        <taxon>Spermatophyta</taxon>
        <taxon>Magnoliopsida</taxon>
        <taxon>eudicotyledons</taxon>
        <taxon>Gunneridae</taxon>
        <taxon>Pentapetalae</taxon>
        <taxon>rosids</taxon>
        <taxon>malvids</taxon>
        <taxon>Brassicales</taxon>
        <taxon>Brassicaceae</taxon>
        <taxon>Camelineae</taxon>
        <taxon>Camelina</taxon>
    </lineage>
</organism>
<feature type="non-terminal residue" evidence="3">
    <location>
        <position position="384"/>
    </location>
</feature>
<name>A0ABM0W5Y0_CAMSA</name>
<reference evidence="3" key="2">
    <citation type="submission" date="2025-08" db="UniProtKB">
        <authorList>
            <consortium name="RefSeq"/>
        </authorList>
    </citation>
    <scope>IDENTIFICATION</scope>
    <source>
        <tissue evidence="3">Leaf</tissue>
    </source>
</reference>
<dbReference type="InterPro" id="IPR017451">
    <property type="entry name" value="F-box-assoc_interact_dom"/>
</dbReference>
<dbReference type="InterPro" id="IPR050796">
    <property type="entry name" value="SCF_F-box_component"/>
</dbReference>
<sequence length="384" mass="44176">MTSMTDLTQDLVEEILSKVPITSLGAVRATCKGWNTLSKDRILCTGEPKQQFLGFTMLDHRLCSMRFNLHGILNEDGEDLVSISMYQVEISNVFYCAGLLLCVSVTRDKSSKLVVWNPYLGQIRLIDVKTETKSTYALGYDKILRFFDDDQGYYEVYDLKSNSWRDFRVIPNWDIICYRQGLSVNGNTYFWTTGDSDEDETNDFLICFDFTEERFGKFLDLPFQPPDDYEHFGHAGTLSCVKEEKLAALYQHCDALHMIEIWVTTKIEPSAVSWIPFLKVDCEPIFLSIFESDEDYDSFFVDEDYDSFFVDEEKKLAVVFSSCSDEPKGYKKAYIIGEDSYFKEVDLGEVKAYRSPLVCSSSYVPSLVQINQTAGPKKRENKKK</sequence>
<dbReference type="Proteomes" id="UP000694864">
    <property type="component" value="Chromosome 15"/>
</dbReference>
<dbReference type="NCBIfam" id="TIGR01640">
    <property type="entry name" value="F_box_assoc_1"/>
    <property type="match status" value="1"/>
</dbReference>
<keyword evidence="2" id="KW-1185">Reference proteome</keyword>
<feature type="domain" description="F-box" evidence="1">
    <location>
        <begin position="7"/>
        <end position="47"/>
    </location>
</feature>
<dbReference type="InterPro" id="IPR036047">
    <property type="entry name" value="F-box-like_dom_sf"/>
</dbReference>
<evidence type="ECO:0000259" key="1">
    <source>
        <dbReference type="SMART" id="SM00256"/>
    </source>
</evidence>
<dbReference type="RefSeq" id="XP_010466151.1">
    <property type="nucleotide sequence ID" value="XM_010467849.1"/>
</dbReference>
<dbReference type="SUPFAM" id="SSF50965">
    <property type="entry name" value="Galactose oxidase, central domain"/>
    <property type="match status" value="1"/>
</dbReference>
<evidence type="ECO:0000313" key="2">
    <source>
        <dbReference type="Proteomes" id="UP000694864"/>
    </source>
</evidence>
<evidence type="ECO:0000313" key="3">
    <source>
        <dbReference type="RefSeq" id="XP_010466151.1"/>
    </source>
</evidence>
<dbReference type="PANTHER" id="PTHR31672:SF13">
    <property type="entry name" value="F-BOX PROTEIN CPR30-LIKE"/>
    <property type="match status" value="1"/>
</dbReference>
<dbReference type="Pfam" id="PF07734">
    <property type="entry name" value="FBA_1"/>
    <property type="match status" value="1"/>
</dbReference>